<dbReference type="Proteomes" id="UP000598196">
    <property type="component" value="Unassembled WGS sequence"/>
</dbReference>
<reference evidence="1 2" key="1">
    <citation type="journal article" date="2014" name="Int. J. Syst. Evol. Microbiol.">
        <title>Complete genome sequence of Corynebacterium casei LMG S-19264T (=DSM 44701T), isolated from a smear-ripened cheese.</title>
        <authorList>
            <consortium name="US DOE Joint Genome Institute (JGI-PGF)"/>
            <person name="Walter F."/>
            <person name="Albersmeier A."/>
            <person name="Kalinowski J."/>
            <person name="Ruckert C."/>
        </authorList>
    </citation>
    <scope>NUCLEOTIDE SEQUENCE [LARGE SCALE GENOMIC DNA]</scope>
    <source>
        <strain evidence="1 2">CGMCC 1.7029</strain>
    </source>
</reference>
<dbReference type="EMBL" id="BMLP01000001">
    <property type="protein sequence ID" value="GGO26641.1"/>
    <property type="molecule type" value="Genomic_DNA"/>
</dbReference>
<dbReference type="RefSeq" id="WP_146285484.1">
    <property type="nucleotide sequence ID" value="NZ_BMLP01000001.1"/>
</dbReference>
<dbReference type="OrthoDB" id="564699at2"/>
<protein>
    <submittedName>
        <fullName evidence="1">Uncharacterized protein</fullName>
    </submittedName>
</protein>
<name>A0A918DB89_9RHOB</name>
<dbReference type="AlphaFoldDB" id="A0A918DB89"/>
<proteinExistence type="predicted"/>
<gene>
    <name evidence="1" type="ORF">GCM10010991_07500</name>
</gene>
<accession>A0A918DB89</accession>
<evidence type="ECO:0000313" key="2">
    <source>
        <dbReference type="Proteomes" id="UP000598196"/>
    </source>
</evidence>
<sequence>MPLILPVAPVAPTLSNPATFETDCSAFLAWMKDVRDDLSGTVMVPGDFGIGGSAVNLTSAETFAAAENTTHVLGNASVSSVPTDAPTSGNAHVGLSLRSASARGMQMLASITGGSKALFWRAKDTTYSAWAKVYDSLNILGTVSQSGGIPTGAIIERGSNANGAYVRFADGTQICQSPEYTHDATTASGNVFTSGSQTWTYPAAFASGTVVSAGGATNDVRCWIAGNSGGSTSFLYAIMSSVSVSARQARLFAYGRWY</sequence>
<evidence type="ECO:0000313" key="1">
    <source>
        <dbReference type="EMBL" id="GGO26641.1"/>
    </source>
</evidence>
<organism evidence="1 2">
    <name type="scientific">Gemmobacter aquaticus</name>
    <dbReference type="NCBI Taxonomy" id="490185"/>
    <lineage>
        <taxon>Bacteria</taxon>
        <taxon>Pseudomonadati</taxon>
        <taxon>Pseudomonadota</taxon>
        <taxon>Alphaproteobacteria</taxon>
        <taxon>Rhodobacterales</taxon>
        <taxon>Paracoccaceae</taxon>
        <taxon>Gemmobacter</taxon>
    </lineage>
</organism>
<keyword evidence="2" id="KW-1185">Reference proteome</keyword>
<comment type="caution">
    <text evidence="1">The sequence shown here is derived from an EMBL/GenBank/DDBJ whole genome shotgun (WGS) entry which is preliminary data.</text>
</comment>